<evidence type="ECO:0000259" key="1">
    <source>
        <dbReference type="PROSITE" id="PS50879"/>
    </source>
</evidence>
<comment type="caution">
    <text evidence="2">The sequence shown here is derived from an EMBL/GenBank/DDBJ whole genome shotgun (WGS) entry which is preliminary data.</text>
</comment>
<dbReference type="Proteomes" id="UP000315295">
    <property type="component" value="Unassembled WGS sequence"/>
</dbReference>
<organism evidence="2 3">
    <name type="scientific">Malus baccata</name>
    <name type="common">Siberian crab apple</name>
    <name type="synonym">Pyrus baccata</name>
    <dbReference type="NCBI Taxonomy" id="106549"/>
    <lineage>
        <taxon>Eukaryota</taxon>
        <taxon>Viridiplantae</taxon>
        <taxon>Streptophyta</taxon>
        <taxon>Embryophyta</taxon>
        <taxon>Tracheophyta</taxon>
        <taxon>Spermatophyta</taxon>
        <taxon>Magnoliopsida</taxon>
        <taxon>eudicotyledons</taxon>
        <taxon>Gunneridae</taxon>
        <taxon>Pentapetalae</taxon>
        <taxon>rosids</taxon>
        <taxon>fabids</taxon>
        <taxon>Rosales</taxon>
        <taxon>Rosaceae</taxon>
        <taxon>Amygdaloideae</taxon>
        <taxon>Maleae</taxon>
        <taxon>Malus</taxon>
    </lineage>
</organism>
<dbReference type="STRING" id="106549.A0A540M5A8"/>
<reference evidence="2 3" key="1">
    <citation type="journal article" date="2019" name="G3 (Bethesda)">
        <title>Sequencing of a Wild Apple (Malus baccata) Genome Unravels the Differences Between Cultivated and Wild Apple Species Regarding Disease Resistance and Cold Tolerance.</title>
        <authorList>
            <person name="Chen X."/>
        </authorList>
    </citation>
    <scope>NUCLEOTIDE SEQUENCE [LARGE SCALE GENOMIC DNA]</scope>
    <source>
        <strain evidence="3">cv. Shandingzi</strain>
        <tissue evidence="2">Leaves</tissue>
    </source>
</reference>
<accession>A0A540M5A8</accession>
<evidence type="ECO:0000313" key="2">
    <source>
        <dbReference type="EMBL" id="TQD93699.1"/>
    </source>
</evidence>
<sequence length="591" mass="66577">MAGRVQLTQSVFQSMLLHSFSVYKWPSSLLRPLSRCARNFIWSGDVTSKKSVTVSWRQICAPKNEGGLGLRDLGSLNTTALLKLGWLIITTDSPWSIYLRERFKLHGRLYSCSYKRSSIWPGIKSILHILFQNCRWVIGNGSTTSLWVDKWLDKPIVDVVGATEIAPSLSRTKVSNIIRMGKWVIPSIFSSTFPDLTKEILEMPLPIDEDKDVLIWEVSTSGVFSFSDGYEIVRHRFPVKSWASIIWRPFIPPRYSILVWKILFNKLPTEDQLQRRGIPLAQICQICHKNSESIDHLFSSCEFAQCAWRWLATQFGTIIPPTGSLSDLWLVFLSKRFSPHLRNVWIASGFFLLMAIWKMRNKVKFEGKPPSFSRLCRSTSAWIRQVGALTPGHVRGTLDRQLLVSLGISPNSCKAPSIVPVLWHPPPFSWVKVNTDGLAKGNQGPAACGGVFRDSAGYFLGGFSLSLGHRTSFYAELHAVILAVELAHARGWKYLWLESDSSSVISCFASGSFSPPWSLQTCWNNCSLHLQNMVFRCSHIFREGNVVADKLANLGLLSSSLVWHSTPPIEILPPLHSDFLGMPTYRFVSSS</sequence>
<dbReference type="InterPro" id="IPR053151">
    <property type="entry name" value="RNase_H-like"/>
</dbReference>
<dbReference type="CDD" id="cd06222">
    <property type="entry name" value="RNase_H_like"/>
    <property type="match status" value="1"/>
</dbReference>
<dbReference type="InterPro" id="IPR044730">
    <property type="entry name" value="RNase_H-like_dom_plant"/>
</dbReference>
<dbReference type="Pfam" id="PF13456">
    <property type="entry name" value="RVT_3"/>
    <property type="match status" value="1"/>
</dbReference>
<gene>
    <name evidence="2" type="ORF">C1H46_020703</name>
</gene>
<dbReference type="SUPFAM" id="SSF53098">
    <property type="entry name" value="Ribonuclease H-like"/>
    <property type="match status" value="1"/>
</dbReference>
<dbReference type="InterPro" id="IPR026960">
    <property type="entry name" value="RVT-Znf"/>
</dbReference>
<dbReference type="EMBL" id="VIEB01000360">
    <property type="protein sequence ID" value="TQD93699.1"/>
    <property type="molecule type" value="Genomic_DNA"/>
</dbReference>
<dbReference type="PANTHER" id="PTHR47723">
    <property type="entry name" value="OS05G0353850 PROTEIN"/>
    <property type="match status" value="1"/>
</dbReference>
<dbReference type="InterPro" id="IPR036397">
    <property type="entry name" value="RNaseH_sf"/>
</dbReference>
<evidence type="ECO:0000313" key="3">
    <source>
        <dbReference type="Proteomes" id="UP000315295"/>
    </source>
</evidence>
<dbReference type="InterPro" id="IPR002156">
    <property type="entry name" value="RNaseH_domain"/>
</dbReference>
<feature type="domain" description="RNase H type-1" evidence="1">
    <location>
        <begin position="427"/>
        <end position="557"/>
    </location>
</feature>
<dbReference type="GO" id="GO:0004523">
    <property type="term" value="F:RNA-DNA hybrid ribonuclease activity"/>
    <property type="evidence" value="ECO:0007669"/>
    <property type="project" value="InterPro"/>
</dbReference>
<dbReference type="GO" id="GO:0003676">
    <property type="term" value="F:nucleic acid binding"/>
    <property type="evidence" value="ECO:0007669"/>
    <property type="project" value="InterPro"/>
</dbReference>
<proteinExistence type="predicted"/>
<dbReference type="AlphaFoldDB" id="A0A540M5A8"/>
<dbReference type="PANTHER" id="PTHR47723:SF23">
    <property type="entry name" value="REVERSE TRANSCRIPTASE-LIKE PROTEIN"/>
    <property type="match status" value="1"/>
</dbReference>
<keyword evidence="3" id="KW-1185">Reference proteome</keyword>
<name>A0A540M5A8_MALBA</name>
<dbReference type="InterPro" id="IPR012337">
    <property type="entry name" value="RNaseH-like_sf"/>
</dbReference>
<dbReference type="PROSITE" id="PS50879">
    <property type="entry name" value="RNASE_H_1"/>
    <property type="match status" value="1"/>
</dbReference>
<dbReference type="Gene3D" id="3.30.420.10">
    <property type="entry name" value="Ribonuclease H-like superfamily/Ribonuclease H"/>
    <property type="match status" value="1"/>
</dbReference>
<protein>
    <recommendedName>
        <fullName evidence="1">RNase H type-1 domain-containing protein</fullName>
    </recommendedName>
</protein>
<dbReference type="Pfam" id="PF13966">
    <property type="entry name" value="zf-RVT"/>
    <property type="match status" value="1"/>
</dbReference>